<protein>
    <submittedName>
        <fullName evidence="1">Uncharacterized protein</fullName>
    </submittedName>
</protein>
<evidence type="ECO:0000313" key="2">
    <source>
        <dbReference type="Proteomes" id="UP001500274"/>
    </source>
</evidence>
<sequence length="80" mass="8542">MLTITVDRDSVAMGGVVESHAEAWEMPDDATLGEVIVHTVEKFSLASVAGRVAWTLEDSTGRLFAVIEIDHETPISAGTT</sequence>
<comment type="caution">
    <text evidence="1">The sequence shown here is derived from an EMBL/GenBank/DDBJ whole genome shotgun (WGS) entry which is preliminary data.</text>
</comment>
<reference evidence="2" key="1">
    <citation type="journal article" date="2019" name="Int. J. Syst. Evol. Microbiol.">
        <title>The Global Catalogue of Microorganisms (GCM) 10K type strain sequencing project: providing services to taxonomists for standard genome sequencing and annotation.</title>
        <authorList>
            <consortium name="The Broad Institute Genomics Platform"/>
            <consortium name="The Broad Institute Genome Sequencing Center for Infectious Disease"/>
            <person name="Wu L."/>
            <person name="Ma J."/>
        </authorList>
    </citation>
    <scope>NUCLEOTIDE SEQUENCE [LARGE SCALE GENOMIC DNA]</scope>
    <source>
        <strain evidence="2">JCM 16365</strain>
    </source>
</reference>
<dbReference type="Proteomes" id="UP001500274">
    <property type="component" value="Unassembled WGS sequence"/>
</dbReference>
<accession>A0ABP6BKN1</accession>
<proteinExistence type="predicted"/>
<gene>
    <name evidence="1" type="ORF">GCM10009862_12980</name>
</gene>
<dbReference type="EMBL" id="BAAARI010000010">
    <property type="protein sequence ID" value="GAA2575189.1"/>
    <property type="molecule type" value="Genomic_DNA"/>
</dbReference>
<organism evidence="1 2">
    <name type="scientific">Microbacterium binotii</name>
    <dbReference type="NCBI Taxonomy" id="462710"/>
    <lineage>
        <taxon>Bacteria</taxon>
        <taxon>Bacillati</taxon>
        <taxon>Actinomycetota</taxon>
        <taxon>Actinomycetes</taxon>
        <taxon>Micrococcales</taxon>
        <taxon>Microbacteriaceae</taxon>
        <taxon>Microbacterium</taxon>
    </lineage>
</organism>
<keyword evidence="2" id="KW-1185">Reference proteome</keyword>
<name>A0ABP6BKN1_9MICO</name>
<evidence type="ECO:0000313" key="1">
    <source>
        <dbReference type="EMBL" id="GAA2575189.1"/>
    </source>
</evidence>